<dbReference type="AlphaFoldDB" id="A0A839QDJ9"/>
<reference evidence="2 3" key="1">
    <citation type="submission" date="2020-08" db="EMBL/GenBank/DDBJ databases">
        <title>Sequencing the genomes of 1000 actinobacteria strains.</title>
        <authorList>
            <person name="Klenk H.-P."/>
        </authorList>
    </citation>
    <scope>NUCLEOTIDE SEQUENCE [LARGE SCALE GENOMIC DNA]</scope>
    <source>
        <strain evidence="2 3">DSM 22826</strain>
    </source>
</reference>
<dbReference type="EMBL" id="JACHVS010000001">
    <property type="protein sequence ID" value="MBB2994268.1"/>
    <property type="molecule type" value="Genomic_DNA"/>
</dbReference>
<keyword evidence="3" id="KW-1185">Reference proteome</keyword>
<organism evidence="2 3">
    <name type="scientific">Paeniglutamicibacter cryotolerans</name>
    <dbReference type="NCBI Taxonomy" id="670079"/>
    <lineage>
        <taxon>Bacteria</taxon>
        <taxon>Bacillati</taxon>
        <taxon>Actinomycetota</taxon>
        <taxon>Actinomycetes</taxon>
        <taxon>Micrococcales</taxon>
        <taxon>Micrococcaceae</taxon>
        <taxon>Paeniglutamicibacter</taxon>
    </lineage>
</organism>
<protein>
    <recommendedName>
        <fullName evidence="4">Septum formation-related domain-containing protein</fullName>
    </recommendedName>
</protein>
<name>A0A839QDJ9_9MICC</name>
<evidence type="ECO:0000256" key="1">
    <source>
        <dbReference type="SAM" id="Phobius"/>
    </source>
</evidence>
<sequence>MLANDRPEPSPYQPPLSATAPTRRPFGVFRFWRILGILCVAALVFYGAGKLIGTRQSTVVPETAVPRDANPGLDGVIASDMPAAQFRVGDCLQGFTDPLQPATVVTCENAHNAQYIGSFLAEGDAFPGSSELLSLSEKGCKAIRLDPGSALDSSWLYRFSHPSKATWAEGDRAVDCFLSLTDGTVRSSLLPQTPVSMHS</sequence>
<evidence type="ECO:0000313" key="2">
    <source>
        <dbReference type="EMBL" id="MBB2994268.1"/>
    </source>
</evidence>
<accession>A0A839QDJ9</accession>
<proteinExistence type="predicted"/>
<keyword evidence="1" id="KW-0812">Transmembrane</keyword>
<keyword evidence="1" id="KW-0472">Membrane</keyword>
<keyword evidence="1" id="KW-1133">Transmembrane helix</keyword>
<dbReference type="Proteomes" id="UP000523000">
    <property type="component" value="Unassembled WGS sequence"/>
</dbReference>
<gene>
    <name evidence="2" type="ORF">E9229_000459</name>
</gene>
<dbReference type="RefSeq" id="WP_183509648.1">
    <property type="nucleotide sequence ID" value="NZ_BAABGK010000041.1"/>
</dbReference>
<feature type="transmembrane region" description="Helical" evidence="1">
    <location>
        <begin position="31"/>
        <end position="48"/>
    </location>
</feature>
<evidence type="ECO:0000313" key="3">
    <source>
        <dbReference type="Proteomes" id="UP000523000"/>
    </source>
</evidence>
<evidence type="ECO:0008006" key="4">
    <source>
        <dbReference type="Google" id="ProtNLM"/>
    </source>
</evidence>
<comment type="caution">
    <text evidence="2">The sequence shown here is derived from an EMBL/GenBank/DDBJ whole genome shotgun (WGS) entry which is preliminary data.</text>
</comment>